<accession>A0A2V4NUP9</accession>
<dbReference type="RefSeq" id="WP_110669032.1">
    <property type="nucleotide sequence ID" value="NZ_PYBW01000040.1"/>
</dbReference>
<sequence>MRFRECAVPEGTRLAAFQLDAPHLAAAAVEADLPGTVPITAPQLARAAMARPNLVPERLQAFGDALTAIQGVIFKPFGVVPNTHRRNKELPELVVGDRFGPWQVYSIEDHEVVLGDTDPFWDFRVSFLVTEPVARLGVVLRARNKPGELYYRLMRRMQQRMLRDSLQRGLETLTAAAGAAAPPVQPRGAR</sequence>
<evidence type="ECO:0008006" key="3">
    <source>
        <dbReference type="Google" id="ProtNLM"/>
    </source>
</evidence>
<organism evidence="1 2">
    <name type="scientific">Streptomyces tateyamensis</name>
    <dbReference type="NCBI Taxonomy" id="565073"/>
    <lineage>
        <taxon>Bacteria</taxon>
        <taxon>Bacillati</taxon>
        <taxon>Actinomycetota</taxon>
        <taxon>Actinomycetes</taxon>
        <taxon>Kitasatosporales</taxon>
        <taxon>Streptomycetaceae</taxon>
        <taxon>Streptomyces</taxon>
    </lineage>
</organism>
<reference evidence="1 2" key="1">
    <citation type="submission" date="2018-03" db="EMBL/GenBank/DDBJ databases">
        <title>Bioinformatic expansion and discovery of thiopeptide antibiotics.</title>
        <authorList>
            <person name="Schwalen C.J."/>
            <person name="Hudson G.A."/>
            <person name="Mitchell D.A."/>
        </authorList>
    </citation>
    <scope>NUCLEOTIDE SEQUENCE [LARGE SCALE GENOMIC DNA]</scope>
    <source>
        <strain evidence="1 2">ATCC 21389</strain>
    </source>
</reference>
<keyword evidence="2" id="KW-1185">Reference proteome</keyword>
<comment type="caution">
    <text evidence="1">The sequence shown here is derived from an EMBL/GenBank/DDBJ whole genome shotgun (WGS) entry which is preliminary data.</text>
</comment>
<dbReference type="AlphaFoldDB" id="A0A2V4NUP9"/>
<dbReference type="EMBL" id="PYBW01000040">
    <property type="protein sequence ID" value="PYC80211.1"/>
    <property type="molecule type" value="Genomic_DNA"/>
</dbReference>
<evidence type="ECO:0000313" key="1">
    <source>
        <dbReference type="EMBL" id="PYC80211.1"/>
    </source>
</evidence>
<proteinExistence type="predicted"/>
<dbReference type="Proteomes" id="UP000248039">
    <property type="component" value="Unassembled WGS sequence"/>
</dbReference>
<dbReference type="InterPro" id="IPR021295">
    <property type="entry name" value="DUF2867"/>
</dbReference>
<dbReference type="Pfam" id="PF11066">
    <property type="entry name" value="DUF2867"/>
    <property type="match status" value="1"/>
</dbReference>
<name>A0A2V4NUP9_9ACTN</name>
<evidence type="ECO:0000313" key="2">
    <source>
        <dbReference type="Proteomes" id="UP000248039"/>
    </source>
</evidence>
<protein>
    <recommendedName>
        <fullName evidence="3">DUF2867 domain-containing protein</fullName>
    </recommendedName>
</protein>
<dbReference type="OrthoDB" id="5189474at2"/>
<gene>
    <name evidence="1" type="ORF">C7C46_13050</name>
</gene>